<sequence>MKRLFCLAATCLIASAALAQTLVTTPVMGFLTLNLQAGTNFIGFALLPSMELQAVVNVSGDRTRILVQGAPQVALTDNQFNPGSLPSHTVEIVSAGTGLGFTSAIVDTVATGNEIVLADAVPAGVADGATIKVWKLWTLADVFGATNSALLTGSENPATADLIQLPNGTGFDEYYYSTGGSNGVGWRQVGQGAADQANVPLEFSGGIAIRARSAKSVVIVGQIKPGKTMVNLQTGNNLVANLCPVNAAGDTPSTEGRTLGNSGLQTGLASGIASTQSDLVLIWNGQGYSQYYYSSGGLTGAGWRRIGAGSADQSGVALPDGAYIIFRRGAPTQIQVNQGNF</sequence>
<evidence type="ECO:0000313" key="2">
    <source>
        <dbReference type="EMBL" id="GAA5143513.1"/>
    </source>
</evidence>
<reference evidence="3" key="1">
    <citation type="journal article" date="2019" name="Int. J. Syst. Evol. Microbiol.">
        <title>The Global Catalogue of Microorganisms (GCM) 10K type strain sequencing project: providing services to taxonomists for standard genome sequencing and annotation.</title>
        <authorList>
            <consortium name="The Broad Institute Genomics Platform"/>
            <consortium name="The Broad Institute Genome Sequencing Center for Infectious Disease"/>
            <person name="Wu L."/>
            <person name="Ma J."/>
        </authorList>
    </citation>
    <scope>NUCLEOTIDE SEQUENCE [LARGE SCALE GENOMIC DNA]</scope>
    <source>
        <strain evidence="3">JCM 18053</strain>
    </source>
</reference>
<proteinExistence type="predicted"/>
<dbReference type="RefSeq" id="WP_345737338.1">
    <property type="nucleotide sequence ID" value="NZ_BAABIA010000006.1"/>
</dbReference>
<evidence type="ECO:0000256" key="1">
    <source>
        <dbReference type="SAM" id="SignalP"/>
    </source>
</evidence>
<feature type="chain" id="PRO_5047398798" description="TIGR02597 family protein" evidence="1">
    <location>
        <begin position="20"/>
        <end position="341"/>
    </location>
</feature>
<protein>
    <recommendedName>
        <fullName evidence="4">TIGR02597 family protein</fullName>
    </recommendedName>
</protein>
<evidence type="ECO:0008006" key="4">
    <source>
        <dbReference type="Google" id="ProtNLM"/>
    </source>
</evidence>
<comment type="caution">
    <text evidence="2">The sequence shown here is derived from an EMBL/GenBank/DDBJ whole genome shotgun (WGS) entry which is preliminary data.</text>
</comment>
<organism evidence="2 3">
    <name type="scientific">Prosthecobacter algae</name>
    <dbReference type="NCBI Taxonomy" id="1144682"/>
    <lineage>
        <taxon>Bacteria</taxon>
        <taxon>Pseudomonadati</taxon>
        <taxon>Verrucomicrobiota</taxon>
        <taxon>Verrucomicrobiia</taxon>
        <taxon>Verrucomicrobiales</taxon>
        <taxon>Verrucomicrobiaceae</taxon>
        <taxon>Prosthecobacter</taxon>
    </lineage>
</organism>
<keyword evidence="3" id="KW-1185">Reference proteome</keyword>
<feature type="signal peptide" evidence="1">
    <location>
        <begin position="1"/>
        <end position="19"/>
    </location>
</feature>
<keyword evidence="1" id="KW-0732">Signal</keyword>
<name>A0ABP9PAR2_9BACT</name>
<evidence type="ECO:0000313" key="3">
    <source>
        <dbReference type="Proteomes" id="UP001499852"/>
    </source>
</evidence>
<dbReference type="EMBL" id="BAABIA010000006">
    <property type="protein sequence ID" value="GAA5143513.1"/>
    <property type="molecule type" value="Genomic_DNA"/>
</dbReference>
<dbReference type="InterPro" id="IPR019837">
    <property type="entry name" value="CHP02597"/>
</dbReference>
<dbReference type="NCBIfam" id="TIGR02597">
    <property type="entry name" value="TIGR02597 family protein"/>
    <property type="match status" value="1"/>
</dbReference>
<gene>
    <name evidence="2" type="ORF">GCM10023213_31510</name>
</gene>
<dbReference type="Proteomes" id="UP001499852">
    <property type="component" value="Unassembled WGS sequence"/>
</dbReference>
<accession>A0ABP9PAR2</accession>